<organism evidence="2 3">
    <name type="scientific">Corynebacterium pseudopelargi</name>
    <dbReference type="NCBI Taxonomy" id="2080757"/>
    <lineage>
        <taxon>Bacteria</taxon>
        <taxon>Bacillati</taxon>
        <taxon>Actinomycetota</taxon>
        <taxon>Actinomycetes</taxon>
        <taxon>Mycobacteriales</taxon>
        <taxon>Corynebacteriaceae</taxon>
        <taxon>Corynebacterium</taxon>
    </lineage>
</organism>
<reference evidence="2 3" key="1">
    <citation type="submission" date="2018-11" db="EMBL/GenBank/DDBJ databases">
        <authorList>
            <person name="Kleinhagauer T."/>
            <person name="Glaeser S.P."/>
            <person name="Spergser J."/>
            <person name="Ruckert C."/>
            <person name="Kaempfer P."/>
            <person name="Busse H.-J."/>
        </authorList>
    </citation>
    <scope>NUCLEOTIDE SEQUENCE [LARGE SCALE GENOMIC DNA]</scope>
    <source>
        <strain evidence="2 3">812CH</strain>
    </source>
</reference>
<sequence precursor="true">MLLLVPTVLLAGLSLPPLERLDPAINQIPQVAMRTKVQGYQREQFGHGWARAPKASCDTRQRLLAEQLFDVHQDPSCALRSGWGEDPYSGRRIGVGFEGVEAIELDHVFPLAAAWDLGAATWSQQQRENFANDPLNLVIASRHANQEKSDALPASWLPPKRRARCWYVNRLAAVAARYGLALPRADVAVMRRQCLLR</sequence>
<proteinExistence type="predicted"/>
<gene>
    <name evidence="2" type="ORF">CPPEL_07020</name>
</gene>
<keyword evidence="3" id="KW-1185">Reference proteome</keyword>
<dbReference type="AlphaFoldDB" id="A0A3G6J047"/>
<evidence type="ECO:0000259" key="1">
    <source>
        <dbReference type="Pfam" id="PF07510"/>
    </source>
</evidence>
<dbReference type="KEGG" id="cpso:CPPEL_07020"/>
<dbReference type="PANTHER" id="PTHR24094">
    <property type="entry name" value="SECRETED PROTEIN"/>
    <property type="match status" value="1"/>
</dbReference>
<dbReference type="Proteomes" id="UP000271426">
    <property type="component" value="Chromosome"/>
</dbReference>
<evidence type="ECO:0000313" key="3">
    <source>
        <dbReference type="Proteomes" id="UP000271426"/>
    </source>
</evidence>
<dbReference type="PANTHER" id="PTHR24094:SF15">
    <property type="entry name" value="AMP-DEPENDENT SYNTHETASE_LIGASE DOMAIN-CONTAINING PROTEIN-RELATED"/>
    <property type="match status" value="1"/>
</dbReference>
<dbReference type="EMBL" id="CP033898">
    <property type="protein sequence ID" value="AZA09514.1"/>
    <property type="molecule type" value="Genomic_DNA"/>
</dbReference>
<dbReference type="Pfam" id="PF07510">
    <property type="entry name" value="GmrSD_C"/>
    <property type="match status" value="1"/>
</dbReference>
<accession>A0A3G6J047</accession>
<name>A0A3G6J047_9CORY</name>
<protein>
    <recommendedName>
        <fullName evidence="1">GmrSD restriction endonucleases C-terminal domain-containing protein</fullName>
    </recommendedName>
</protein>
<dbReference type="InterPro" id="IPR011089">
    <property type="entry name" value="GmrSD_C"/>
</dbReference>
<feature type="domain" description="GmrSD restriction endonucleases C-terminal" evidence="1">
    <location>
        <begin position="102"/>
        <end position="180"/>
    </location>
</feature>
<evidence type="ECO:0000313" key="2">
    <source>
        <dbReference type="EMBL" id="AZA09514.1"/>
    </source>
</evidence>